<comment type="caution">
    <text evidence="1">The sequence shown here is derived from an EMBL/GenBank/DDBJ whole genome shotgun (WGS) entry which is preliminary data.</text>
</comment>
<keyword evidence="1" id="KW-0547">Nucleotide-binding</keyword>
<evidence type="ECO:0000313" key="2">
    <source>
        <dbReference type="Proteomes" id="UP000248329"/>
    </source>
</evidence>
<evidence type="ECO:0000313" key="1">
    <source>
        <dbReference type="EMBL" id="PXF58444.1"/>
    </source>
</evidence>
<gene>
    <name evidence="1" type="ORF">C4B59_13255</name>
</gene>
<organism evidence="1 2">
    <name type="scientific">Candidatus Methanogaster sp</name>
    <dbReference type="NCBI Taxonomy" id="3386292"/>
    <lineage>
        <taxon>Archaea</taxon>
        <taxon>Methanobacteriati</taxon>
        <taxon>Methanobacteriota</taxon>
        <taxon>Stenosarchaea group</taxon>
        <taxon>Methanomicrobia</taxon>
        <taxon>Methanosarcinales</taxon>
        <taxon>ANME-2 cluster</taxon>
        <taxon>Candidatus Methanogasteraceae</taxon>
        <taxon>Candidatus Methanogaster</taxon>
    </lineage>
</organism>
<sequence length="322" mass="34723">MTAKAAARGAGGAAIRVHDLNYTYPDGTAALEHVSFEIEKGESIALVGPNGAGKSTLLLHLNGILHSTRSRGAVEILGKPIDPKKVHEMPKKIGIVFQDPDDMLFMPLLADDVAFGPINLGIGKDEVKQRVKDSLLRVGLAGYENRVSHHLSGGEKKRAAIATVLSMDPEIIAMDEPTANLDPKSRAELIGILKSLKDEGKTLIIITHDVNAIPELADRVIVLKKTVIADGTTREVFADSEMLVAAGLDVPTIMQFFEVLQAFGYPCDVLPLSIDAAVKNLTQTIENEAGHVHLHIHKHTHTEVGAVRGKYQHHHTAADCPE</sequence>
<accession>A0AC61L062</accession>
<keyword evidence="1" id="KW-0067">ATP-binding</keyword>
<dbReference type="Proteomes" id="UP000248329">
    <property type="component" value="Unassembled WGS sequence"/>
</dbReference>
<reference evidence="1" key="1">
    <citation type="submission" date="2018-01" db="EMBL/GenBank/DDBJ databases">
        <authorList>
            <person name="Krukenberg V."/>
        </authorList>
    </citation>
    <scope>NUCLEOTIDE SEQUENCE</scope>
    <source>
        <strain evidence="1">E20ANME2</strain>
    </source>
</reference>
<protein>
    <submittedName>
        <fullName evidence="1">Energy-coupling factor ABC transporter ATP-binding protein</fullName>
    </submittedName>
</protein>
<proteinExistence type="predicted"/>
<dbReference type="EMBL" id="PQXF01000036">
    <property type="protein sequence ID" value="PXF58444.1"/>
    <property type="molecule type" value="Genomic_DNA"/>
</dbReference>
<name>A0AC61L062_9EURY</name>